<dbReference type="InterPro" id="IPR000014">
    <property type="entry name" value="PAS"/>
</dbReference>
<dbReference type="SMART" id="SM00267">
    <property type="entry name" value="GGDEF"/>
    <property type="match status" value="1"/>
</dbReference>
<gene>
    <name evidence="4" type="primary">yjcC</name>
    <name evidence="4" type="ORF">ERS739223_01072</name>
</gene>
<proteinExistence type="predicted"/>
<dbReference type="GO" id="GO:0071111">
    <property type="term" value="F:cyclic-guanylate-specific phosphodiesterase activity"/>
    <property type="evidence" value="ECO:0007669"/>
    <property type="project" value="InterPro"/>
</dbReference>
<feature type="domain" description="EAL" evidence="3">
    <location>
        <begin position="570"/>
        <end position="820"/>
    </location>
</feature>
<dbReference type="SUPFAM" id="SSF55785">
    <property type="entry name" value="PYP-like sensor domain (PAS domain)"/>
    <property type="match status" value="1"/>
</dbReference>
<dbReference type="InterPro" id="IPR043128">
    <property type="entry name" value="Rev_trsase/Diguanyl_cyclase"/>
</dbReference>
<dbReference type="NCBIfam" id="TIGR00229">
    <property type="entry name" value="sensory_box"/>
    <property type="match status" value="1"/>
</dbReference>
<evidence type="ECO:0000313" key="4">
    <source>
        <dbReference type="EMBL" id="CUU83955.1"/>
    </source>
</evidence>
<dbReference type="InterPro" id="IPR000160">
    <property type="entry name" value="GGDEF_dom"/>
</dbReference>
<evidence type="ECO:0000259" key="3">
    <source>
        <dbReference type="PROSITE" id="PS50883"/>
    </source>
</evidence>
<dbReference type="SMART" id="SM00052">
    <property type="entry name" value="EAL"/>
    <property type="match status" value="1"/>
</dbReference>
<dbReference type="InterPro" id="IPR035965">
    <property type="entry name" value="PAS-like_dom_sf"/>
</dbReference>
<dbReference type="PROSITE" id="PS50112">
    <property type="entry name" value="PAS"/>
    <property type="match status" value="1"/>
</dbReference>
<dbReference type="Gene3D" id="3.20.20.450">
    <property type="entry name" value="EAL domain"/>
    <property type="match status" value="1"/>
</dbReference>
<keyword evidence="1" id="KW-1133">Transmembrane helix</keyword>
<dbReference type="Pfam" id="PF00990">
    <property type="entry name" value="GGDEF"/>
    <property type="match status" value="1"/>
</dbReference>
<dbReference type="SUPFAM" id="SSF141868">
    <property type="entry name" value="EAL domain-like"/>
    <property type="match status" value="1"/>
</dbReference>
<dbReference type="CDD" id="cd01948">
    <property type="entry name" value="EAL"/>
    <property type="match status" value="1"/>
</dbReference>
<feature type="domain" description="PAS" evidence="2">
    <location>
        <begin position="267"/>
        <end position="338"/>
    </location>
</feature>
<dbReference type="PANTHER" id="PTHR33121">
    <property type="entry name" value="CYCLIC DI-GMP PHOSPHODIESTERASE PDEF"/>
    <property type="match status" value="1"/>
</dbReference>
<accession>A0A9W5ASB4</accession>
<dbReference type="AlphaFoldDB" id="A0A9W5ASB4"/>
<dbReference type="Pfam" id="PF00563">
    <property type="entry name" value="EAL"/>
    <property type="match status" value="1"/>
</dbReference>
<dbReference type="Gene3D" id="3.30.70.270">
    <property type="match status" value="1"/>
</dbReference>
<evidence type="ECO:0000256" key="1">
    <source>
        <dbReference type="SAM" id="Phobius"/>
    </source>
</evidence>
<dbReference type="Pfam" id="PF13426">
    <property type="entry name" value="PAS_9"/>
    <property type="match status" value="1"/>
</dbReference>
<keyword evidence="1" id="KW-0472">Membrane</keyword>
<organism evidence="4 5">
    <name type="scientific">Campylobacter hyointestinalis subsp. hyointestinalis</name>
    <dbReference type="NCBI Taxonomy" id="91352"/>
    <lineage>
        <taxon>Bacteria</taxon>
        <taxon>Pseudomonadati</taxon>
        <taxon>Campylobacterota</taxon>
        <taxon>Epsilonproteobacteria</taxon>
        <taxon>Campylobacterales</taxon>
        <taxon>Campylobacteraceae</taxon>
        <taxon>Campylobacter</taxon>
    </lineage>
</organism>
<keyword evidence="1" id="KW-0812">Transmembrane</keyword>
<dbReference type="InterPro" id="IPR035919">
    <property type="entry name" value="EAL_sf"/>
</dbReference>
<comment type="caution">
    <text evidence="4">The sequence shown here is derived from an EMBL/GenBank/DDBJ whole genome shotgun (WGS) entry which is preliminary data.</text>
</comment>
<dbReference type="SUPFAM" id="SSF55073">
    <property type="entry name" value="Nucleotide cyclase"/>
    <property type="match status" value="1"/>
</dbReference>
<dbReference type="InterPro" id="IPR050706">
    <property type="entry name" value="Cyclic-di-GMP_PDE-like"/>
</dbReference>
<reference evidence="4 5" key="1">
    <citation type="submission" date="2015-11" db="EMBL/GenBank/DDBJ databases">
        <authorList>
            <consortium name="Pathogen Informatics"/>
        </authorList>
    </citation>
    <scope>NUCLEOTIDE SEQUENCE [LARGE SCALE GENOMIC DNA]</scope>
    <source>
        <strain evidence="4 5">007A-0283</strain>
    </source>
</reference>
<sequence length="820" mass="94346">MNKKHIPSGLILFLIILLSTFCMYSIYSSINTLQKSNYWKTQIFKIGEINKEIDIWLGRQISIVSYDQINEQTTGIFNIINDMEMSKDFDKFTFVVKNAQMFQAVKKAFYEKQAIVQRYQVLKTNSDNALLYLNNNLAHTSNLYLSSTIYSEVIQGKIGLNNHISTTKQKIKAVLENITDQKSLDYLFLKKAEIVVDNIYEFDKLDKENKELFINQKLNELDIGINEHFRSNVKSILAPFILLFLLVIALSIRTIYLSTKNSKNKAILSYMENLVQNSMNSIIIIDKVGKILSVNKAFESTSGYSKKEIIGKSIYILKTNMNSNNIYDNLLKNISNNQIWSHDDFISKTKNGVLMYEKVVAVPTFNEYYEVSGAVILKKDITKERLIARELNFKTQEIKKNSLIDKLTGLKNNMAIMEKIDSKKFGKIIYINLNNFTNLRFFYKNSIIELILIAVAQTLKLCIDTYKIKGSAYRLGGDEFCVWYEGENLEQDIKHIVQYFSAKNIEIDSKYEKENLLNIGITIGISLAQDTQNTDRLTQAILAHHEAKANDMQISYYKNNGAIERQYHANQLISKMIWQALDQNKVIVECQGIFDIQNYDTPEIASYEVLIRILDKENKIHYPGEFLEVAKHTSLYIALTKEVINKTFDLVETFADKRFSINLSSIDMVNEGVKKLFIEKLKACSNPNHLTVEILESEGIDDYASINPFIKTIKDYGCKLAIDDFGSGYSNYYRMLELNIDYLKIDGSIIKKLPTDENARSVVRTIVDFANRQGYDVVAEFVSTEEILTQVKSYSIKYAQGFLLGKPTPPYILNEEEYFA</sequence>
<dbReference type="PANTHER" id="PTHR33121:SF79">
    <property type="entry name" value="CYCLIC DI-GMP PHOSPHODIESTERASE PDED-RELATED"/>
    <property type="match status" value="1"/>
</dbReference>
<dbReference type="PROSITE" id="PS50883">
    <property type="entry name" value="EAL"/>
    <property type="match status" value="1"/>
</dbReference>
<evidence type="ECO:0000259" key="2">
    <source>
        <dbReference type="PROSITE" id="PS50112"/>
    </source>
</evidence>
<dbReference type="SMART" id="SM00091">
    <property type="entry name" value="PAS"/>
    <property type="match status" value="1"/>
</dbReference>
<dbReference type="RefSeq" id="WP_277958440.1">
    <property type="nucleotide sequence ID" value="NZ_FAVC01000002.1"/>
</dbReference>
<dbReference type="EMBL" id="FAVC01000002">
    <property type="protein sequence ID" value="CUU83955.1"/>
    <property type="molecule type" value="Genomic_DNA"/>
</dbReference>
<dbReference type="CDD" id="cd00130">
    <property type="entry name" value="PAS"/>
    <property type="match status" value="1"/>
</dbReference>
<dbReference type="Gene3D" id="3.30.450.20">
    <property type="entry name" value="PAS domain"/>
    <property type="match status" value="1"/>
</dbReference>
<dbReference type="Proteomes" id="UP000052245">
    <property type="component" value="Unassembled WGS sequence"/>
</dbReference>
<evidence type="ECO:0000313" key="5">
    <source>
        <dbReference type="Proteomes" id="UP000052245"/>
    </source>
</evidence>
<protein>
    <submittedName>
        <fullName evidence="4">Diguanylate cyclase/phosphodiesterase</fullName>
    </submittedName>
</protein>
<feature type="transmembrane region" description="Helical" evidence="1">
    <location>
        <begin position="6"/>
        <end position="27"/>
    </location>
</feature>
<feature type="transmembrane region" description="Helical" evidence="1">
    <location>
        <begin position="236"/>
        <end position="256"/>
    </location>
</feature>
<dbReference type="InterPro" id="IPR029787">
    <property type="entry name" value="Nucleotide_cyclase"/>
</dbReference>
<dbReference type="InterPro" id="IPR001633">
    <property type="entry name" value="EAL_dom"/>
</dbReference>
<name>A0A9W5ASB4_CAMHY</name>